<dbReference type="Pfam" id="PF13424">
    <property type="entry name" value="TPR_12"/>
    <property type="match status" value="1"/>
</dbReference>
<dbReference type="Gene3D" id="1.25.40.10">
    <property type="entry name" value="Tetratricopeptide repeat domain"/>
    <property type="match status" value="1"/>
</dbReference>
<protein>
    <recommendedName>
        <fullName evidence="2">MalT-like TPR region domain-containing protein</fullName>
    </recommendedName>
</protein>
<evidence type="ECO:0008006" key="2">
    <source>
        <dbReference type="Google" id="ProtNLM"/>
    </source>
</evidence>
<gene>
    <name evidence="1" type="ORF">NDES1114_LOCUS6496</name>
</gene>
<name>A0A7S1PUB7_NEODS</name>
<dbReference type="AlphaFoldDB" id="A0A7S1PUB7"/>
<sequence length="144" mass="16149">MADTAARSMRQLTGMMHAAGYRDHAERLYRRSEVMEMERAQHNDALVSPNARKQPSPVRTAESAGMVAMLNLAEMHAARGNYADAVRLHRRVIQVEEEAVGTESPLLIPRLHALATVLDESGDHHEALCVRERIIQLQSMLEEV</sequence>
<organism evidence="1">
    <name type="scientific">Neobodo designis</name>
    <name type="common">Flagellated protozoan</name>
    <name type="synonym">Bodo designis</name>
    <dbReference type="NCBI Taxonomy" id="312471"/>
    <lineage>
        <taxon>Eukaryota</taxon>
        <taxon>Discoba</taxon>
        <taxon>Euglenozoa</taxon>
        <taxon>Kinetoplastea</taxon>
        <taxon>Metakinetoplastina</taxon>
        <taxon>Neobodonida</taxon>
        <taxon>Neobodo</taxon>
    </lineage>
</organism>
<dbReference type="SUPFAM" id="SSF48452">
    <property type="entry name" value="TPR-like"/>
    <property type="match status" value="1"/>
</dbReference>
<evidence type="ECO:0000313" key="1">
    <source>
        <dbReference type="EMBL" id="CAD9099616.1"/>
    </source>
</evidence>
<proteinExistence type="predicted"/>
<dbReference type="InterPro" id="IPR011990">
    <property type="entry name" value="TPR-like_helical_dom_sf"/>
</dbReference>
<accession>A0A7S1PUB7</accession>
<dbReference type="EMBL" id="HBGF01009780">
    <property type="protein sequence ID" value="CAD9099616.1"/>
    <property type="molecule type" value="Transcribed_RNA"/>
</dbReference>
<reference evidence="1" key="1">
    <citation type="submission" date="2021-01" db="EMBL/GenBank/DDBJ databases">
        <authorList>
            <person name="Corre E."/>
            <person name="Pelletier E."/>
            <person name="Niang G."/>
            <person name="Scheremetjew M."/>
            <person name="Finn R."/>
            <person name="Kale V."/>
            <person name="Holt S."/>
            <person name="Cochrane G."/>
            <person name="Meng A."/>
            <person name="Brown T."/>
            <person name="Cohen L."/>
        </authorList>
    </citation>
    <scope>NUCLEOTIDE SEQUENCE</scope>
    <source>
        <strain evidence="1">CCAP 1951/1</strain>
    </source>
</reference>